<proteinExistence type="predicted"/>
<organism evidence="1 2">
    <name type="scientific">Parelaphostrongylus tenuis</name>
    <name type="common">Meningeal worm</name>
    <dbReference type="NCBI Taxonomy" id="148309"/>
    <lineage>
        <taxon>Eukaryota</taxon>
        <taxon>Metazoa</taxon>
        <taxon>Ecdysozoa</taxon>
        <taxon>Nematoda</taxon>
        <taxon>Chromadorea</taxon>
        <taxon>Rhabditida</taxon>
        <taxon>Rhabditina</taxon>
        <taxon>Rhabditomorpha</taxon>
        <taxon>Strongyloidea</taxon>
        <taxon>Metastrongylidae</taxon>
        <taxon>Parelaphostrongylus</taxon>
    </lineage>
</organism>
<evidence type="ECO:0000313" key="2">
    <source>
        <dbReference type="Proteomes" id="UP001196413"/>
    </source>
</evidence>
<dbReference type="Proteomes" id="UP001196413">
    <property type="component" value="Unassembled WGS sequence"/>
</dbReference>
<reference evidence="1" key="1">
    <citation type="submission" date="2021-06" db="EMBL/GenBank/DDBJ databases">
        <title>Parelaphostrongylus tenuis whole genome reference sequence.</title>
        <authorList>
            <person name="Garwood T.J."/>
            <person name="Larsen P.A."/>
            <person name="Fountain-Jones N.M."/>
            <person name="Garbe J.R."/>
            <person name="Macchietto M.G."/>
            <person name="Kania S.A."/>
            <person name="Gerhold R.W."/>
            <person name="Richards J.E."/>
            <person name="Wolf T.M."/>
        </authorList>
    </citation>
    <scope>NUCLEOTIDE SEQUENCE</scope>
    <source>
        <strain evidence="1">MNPRO001-30</strain>
        <tissue evidence="1">Meninges</tissue>
    </source>
</reference>
<evidence type="ECO:0000313" key="1">
    <source>
        <dbReference type="EMBL" id="KAJ1354965.1"/>
    </source>
</evidence>
<accession>A0AAD5MBN1</accession>
<comment type="caution">
    <text evidence="1">The sequence shown here is derived from an EMBL/GenBank/DDBJ whole genome shotgun (WGS) entry which is preliminary data.</text>
</comment>
<protein>
    <submittedName>
        <fullName evidence="1">Uncharacterized protein</fullName>
    </submittedName>
</protein>
<name>A0AAD5MBN1_PARTN</name>
<sequence>MNVSRSAGRAERAVWVVGRWLLPPLARHAVQPSAESPVVPQSARDASARRASVLSIVYDERVPFIPTG</sequence>
<dbReference type="EMBL" id="JAHQIW010002288">
    <property type="protein sequence ID" value="KAJ1354965.1"/>
    <property type="molecule type" value="Genomic_DNA"/>
</dbReference>
<dbReference type="AlphaFoldDB" id="A0AAD5MBN1"/>
<gene>
    <name evidence="1" type="ORF">KIN20_012069</name>
</gene>
<keyword evidence="2" id="KW-1185">Reference proteome</keyword>